<reference evidence="7" key="2">
    <citation type="submission" date="2021-08" db="EMBL/GenBank/DDBJ databases">
        <authorList>
            <person name="Tani A."/>
            <person name="Ola A."/>
            <person name="Ogura Y."/>
            <person name="Katsura K."/>
            <person name="Hayashi T."/>
        </authorList>
    </citation>
    <scope>NUCLEOTIDE SEQUENCE</scope>
    <source>
        <strain evidence="7">DSM 23632</strain>
    </source>
</reference>
<dbReference type="HAMAP" id="MF_00265">
    <property type="entry name" value="VapC_Nob1"/>
    <property type="match status" value="1"/>
</dbReference>
<reference evidence="7" key="1">
    <citation type="journal article" date="2021" name="Front. Microbiol.">
        <title>Comprehensive Comparative Genomics and Phenotyping of Methylobacterium Species.</title>
        <authorList>
            <person name="Alessa O."/>
            <person name="Ogura Y."/>
            <person name="Fujitani Y."/>
            <person name="Takami H."/>
            <person name="Hayashi T."/>
            <person name="Sahin N."/>
            <person name="Tani A."/>
        </authorList>
    </citation>
    <scope>NUCLEOTIDE SEQUENCE</scope>
    <source>
        <strain evidence="7">DSM 23632</strain>
    </source>
</reference>
<evidence type="ECO:0000256" key="3">
    <source>
        <dbReference type="ARBA" id="ARBA00022723"/>
    </source>
</evidence>
<keyword evidence="8" id="KW-1185">Reference proteome</keyword>
<evidence type="ECO:0000259" key="6">
    <source>
        <dbReference type="Pfam" id="PF01850"/>
    </source>
</evidence>
<comment type="caution">
    <text evidence="7">The sequence shown here is derived from an EMBL/GenBank/DDBJ whole genome shotgun (WGS) entry which is preliminary data.</text>
</comment>
<evidence type="ECO:0000256" key="4">
    <source>
        <dbReference type="ARBA" id="ARBA00022801"/>
    </source>
</evidence>
<feature type="binding site" evidence="5">
    <location>
        <position position="106"/>
    </location>
    <ligand>
        <name>Mg(2+)</name>
        <dbReference type="ChEBI" id="CHEBI:18420"/>
    </ligand>
</feature>
<dbReference type="EMBL" id="BPRB01000035">
    <property type="protein sequence ID" value="GJE58564.1"/>
    <property type="molecule type" value="Genomic_DNA"/>
</dbReference>
<keyword evidence="5" id="KW-0460">Magnesium</keyword>
<dbReference type="InterPro" id="IPR029060">
    <property type="entry name" value="PIN-like_dom_sf"/>
</dbReference>
<dbReference type="RefSeq" id="WP_238181190.1">
    <property type="nucleotide sequence ID" value="NZ_BPRB01000035.1"/>
</dbReference>
<accession>A0ABQ4TVQ6</accession>
<feature type="domain" description="PIN" evidence="6">
    <location>
        <begin position="5"/>
        <end position="132"/>
    </location>
</feature>
<evidence type="ECO:0000256" key="5">
    <source>
        <dbReference type="HAMAP-Rule" id="MF_00265"/>
    </source>
</evidence>
<organism evidence="7 8">
    <name type="scientific">Methylobacterium trifolii</name>
    <dbReference type="NCBI Taxonomy" id="1003092"/>
    <lineage>
        <taxon>Bacteria</taxon>
        <taxon>Pseudomonadati</taxon>
        <taxon>Pseudomonadota</taxon>
        <taxon>Alphaproteobacteria</taxon>
        <taxon>Hyphomicrobiales</taxon>
        <taxon>Methylobacteriaceae</taxon>
        <taxon>Methylobacterium</taxon>
    </lineage>
</organism>
<gene>
    <name evidence="5" type="primary">vapC</name>
    <name evidence="7" type="ORF">MPOCJGCO_0646</name>
</gene>
<proteinExistence type="inferred from homology"/>
<dbReference type="Proteomes" id="UP001055057">
    <property type="component" value="Unassembled WGS sequence"/>
</dbReference>
<dbReference type="Pfam" id="PF01850">
    <property type="entry name" value="PIN"/>
    <property type="match status" value="1"/>
</dbReference>
<evidence type="ECO:0000256" key="2">
    <source>
        <dbReference type="ARBA" id="ARBA00022722"/>
    </source>
</evidence>
<comment type="cofactor">
    <cofactor evidence="5">
        <name>Mg(2+)</name>
        <dbReference type="ChEBI" id="CHEBI:18420"/>
    </cofactor>
</comment>
<dbReference type="SUPFAM" id="SSF88723">
    <property type="entry name" value="PIN domain-like"/>
    <property type="match status" value="1"/>
</dbReference>
<dbReference type="InterPro" id="IPR051619">
    <property type="entry name" value="TypeII_TA_RNase_PINc/VapC"/>
</dbReference>
<keyword evidence="2 5" id="KW-0540">Nuclease</keyword>
<dbReference type="PANTHER" id="PTHR35901:SF1">
    <property type="entry name" value="EXONUCLEASE VAPC9"/>
    <property type="match status" value="1"/>
</dbReference>
<dbReference type="InterPro" id="IPR002716">
    <property type="entry name" value="PIN_dom"/>
</dbReference>
<keyword evidence="5" id="KW-0800">Toxin</keyword>
<protein>
    <recommendedName>
        <fullName evidence="5">Ribonuclease VapC</fullName>
        <shortName evidence="5">RNase VapC</shortName>
        <ecNumber evidence="5">3.1.-.-</ecNumber>
    </recommendedName>
    <alternativeName>
        <fullName evidence="5">Toxin VapC</fullName>
    </alternativeName>
</protein>
<comment type="function">
    <text evidence="5">Toxic component of a toxin-antitoxin (TA) system. An RNase.</text>
</comment>
<evidence type="ECO:0000256" key="1">
    <source>
        <dbReference type="ARBA" id="ARBA00022649"/>
    </source>
</evidence>
<keyword evidence="4 5" id="KW-0378">Hydrolase</keyword>
<evidence type="ECO:0000313" key="8">
    <source>
        <dbReference type="Proteomes" id="UP001055057"/>
    </source>
</evidence>
<dbReference type="PANTHER" id="PTHR35901">
    <property type="entry name" value="RIBONUCLEASE VAPC3"/>
    <property type="match status" value="1"/>
</dbReference>
<name>A0ABQ4TVQ6_9HYPH</name>
<evidence type="ECO:0000313" key="7">
    <source>
        <dbReference type="EMBL" id="GJE58564.1"/>
    </source>
</evidence>
<feature type="binding site" evidence="5">
    <location>
        <position position="7"/>
    </location>
    <ligand>
        <name>Mg(2+)</name>
        <dbReference type="ChEBI" id="CHEBI:18420"/>
    </ligand>
</feature>
<keyword evidence="3 5" id="KW-0479">Metal-binding</keyword>
<sequence>MVRAYLDTSVLVALLTDDPSTLRADSFFRTHAPIPVVSDFAAAEFASALGRRVRMGEIDAGQARTAFSHLDQWIVRVAQRIEIGARDVAEAERFLRRLDLTLRTPDALNIALCFRASAVLATFDDKMAAAARALGLDVVTT</sequence>
<dbReference type="Gene3D" id="3.40.50.1010">
    <property type="entry name" value="5'-nuclease"/>
    <property type="match status" value="1"/>
</dbReference>
<dbReference type="EC" id="3.1.-.-" evidence="5"/>
<comment type="similarity">
    <text evidence="5">Belongs to the PINc/VapC protein family.</text>
</comment>
<keyword evidence="1 5" id="KW-1277">Toxin-antitoxin system</keyword>
<dbReference type="CDD" id="cd09874">
    <property type="entry name" value="PIN_MT3492-like"/>
    <property type="match status" value="1"/>
</dbReference>
<dbReference type="InterPro" id="IPR022907">
    <property type="entry name" value="VapC_family"/>
</dbReference>